<dbReference type="EMBL" id="NIVC01002016">
    <property type="protein sequence ID" value="PAA61591.1"/>
    <property type="molecule type" value="Genomic_DNA"/>
</dbReference>
<evidence type="ECO:0000256" key="6">
    <source>
        <dbReference type="ARBA" id="ARBA00023242"/>
    </source>
</evidence>
<evidence type="ECO:0000256" key="2">
    <source>
        <dbReference type="ARBA" id="ARBA00004496"/>
    </source>
</evidence>
<dbReference type="GO" id="GO:0000408">
    <property type="term" value="C:EKC/KEOPS complex"/>
    <property type="evidence" value="ECO:0007669"/>
    <property type="project" value="TreeGrafter"/>
</dbReference>
<dbReference type="PANTHER" id="PTHR31283">
    <property type="entry name" value="EKC/KEOPS COMPLEX SUBUNIT PCC1 FAMILY MEMBER"/>
    <property type="match status" value="1"/>
</dbReference>
<dbReference type="AlphaFoldDB" id="A0A267EJA9"/>
<evidence type="ECO:0000256" key="3">
    <source>
        <dbReference type="ARBA" id="ARBA00007073"/>
    </source>
</evidence>
<keyword evidence="5" id="KW-0819">tRNA processing</keyword>
<comment type="similarity">
    <text evidence="3">Belongs to the CTAG/PCC1 family.</text>
</comment>
<proteinExistence type="inferred from homology"/>
<evidence type="ECO:0000256" key="1">
    <source>
        <dbReference type="ARBA" id="ARBA00004123"/>
    </source>
</evidence>
<dbReference type="PANTHER" id="PTHR31283:SF5">
    <property type="entry name" value="EKC_KEOPS COMPLEX SUBUNIT LAGE3"/>
    <property type="match status" value="1"/>
</dbReference>
<evidence type="ECO:0000256" key="8">
    <source>
        <dbReference type="ARBA" id="ARBA00076355"/>
    </source>
</evidence>
<dbReference type="EMBL" id="NIVC01002016">
    <property type="protein sequence ID" value="PAA61595.1"/>
    <property type="molecule type" value="Genomic_DNA"/>
</dbReference>
<name>A0A267EJA9_9PLAT</name>
<accession>A0A267EJA9</accession>
<dbReference type="OrthoDB" id="10025739at2759"/>
<evidence type="ECO:0000313" key="10">
    <source>
        <dbReference type="EMBL" id="PAA61595.1"/>
    </source>
</evidence>
<sequence>SIMNSTGDSDQVHQAVLRIPFKDTRHAEIACTSLSVDPEPPRSFVTKTIRADGSLVVVTFTSGQVRKLRVAINSFFDFATLVIGTIDRFDLVPDQ</sequence>
<dbReference type="Proteomes" id="UP000215902">
    <property type="component" value="Unassembled WGS sequence"/>
</dbReference>
<keyword evidence="4" id="KW-0963">Cytoplasm</keyword>
<organism evidence="9 11">
    <name type="scientific">Macrostomum lignano</name>
    <dbReference type="NCBI Taxonomy" id="282301"/>
    <lineage>
        <taxon>Eukaryota</taxon>
        <taxon>Metazoa</taxon>
        <taxon>Spiralia</taxon>
        <taxon>Lophotrochozoa</taxon>
        <taxon>Platyhelminthes</taxon>
        <taxon>Rhabditophora</taxon>
        <taxon>Macrostomorpha</taxon>
        <taxon>Macrostomida</taxon>
        <taxon>Macrostomidae</taxon>
        <taxon>Macrostomum</taxon>
    </lineage>
</organism>
<dbReference type="GO" id="GO:0070525">
    <property type="term" value="P:tRNA threonylcarbamoyladenosine metabolic process"/>
    <property type="evidence" value="ECO:0007669"/>
    <property type="project" value="TreeGrafter"/>
</dbReference>
<evidence type="ECO:0000256" key="5">
    <source>
        <dbReference type="ARBA" id="ARBA00022694"/>
    </source>
</evidence>
<dbReference type="GO" id="GO:0005634">
    <property type="term" value="C:nucleus"/>
    <property type="evidence" value="ECO:0007669"/>
    <property type="project" value="UniProtKB-SubCell"/>
</dbReference>
<keyword evidence="11" id="KW-1185">Reference proteome</keyword>
<evidence type="ECO:0000313" key="9">
    <source>
        <dbReference type="EMBL" id="PAA61591.1"/>
    </source>
</evidence>
<feature type="non-terminal residue" evidence="9">
    <location>
        <position position="1"/>
    </location>
</feature>
<protein>
    <recommendedName>
        <fullName evidence="8">L antigen family member 3</fullName>
    </recommendedName>
</protein>
<dbReference type="Pfam" id="PF09341">
    <property type="entry name" value="Pcc1"/>
    <property type="match status" value="1"/>
</dbReference>
<dbReference type="Gene3D" id="3.30.310.50">
    <property type="entry name" value="Alpha-D-phosphohexomutase, C-terminal domain"/>
    <property type="match status" value="1"/>
</dbReference>
<dbReference type="GO" id="GO:0008033">
    <property type="term" value="P:tRNA processing"/>
    <property type="evidence" value="ECO:0007669"/>
    <property type="project" value="UniProtKB-KW"/>
</dbReference>
<evidence type="ECO:0000313" key="11">
    <source>
        <dbReference type="Proteomes" id="UP000215902"/>
    </source>
</evidence>
<dbReference type="InterPro" id="IPR015419">
    <property type="entry name" value="CTAG/Pcc1"/>
</dbReference>
<comment type="function">
    <text evidence="7">Component of the EKC/KEOPS complex that is required for the formation of a threonylcarbamoyl group on adenosine at position 37 (t(6)A37) in tRNAs that read codons beginning with adenine. The complex is probably involved in the transfer of the threonylcarbamoyl moiety of threonylcarbamoyl-AMP (TC-AMP) to the N6 group of A37. LAGE3 functions as a dimerization module for the complex.</text>
</comment>
<evidence type="ECO:0000256" key="7">
    <source>
        <dbReference type="ARBA" id="ARBA00053047"/>
    </source>
</evidence>
<gene>
    <name evidence="9" type="ORF">BOX15_Mlig012566g1</name>
    <name evidence="10" type="ORF">BOX15_Mlig027374g1</name>
</gene>
<dbReference type="FunFam" id="3.30.310.50:FF:000005">
    <property type="entry name" value="L antigen family member 3"/>
    <property type="match status" value="1"/>
</dbReference>
<keyword evidence="6" id="KW-0539">Nucleus</keyword>
<comment type="caution">
    <text evidence="9">The sequence shown here is derived from an EMBL/GenBank/DDBJ whole genome shotgun (WGS) entry which is preliminary data.</text>
</comment>
<evidence type="ECO:0000256" key="4">
    <source>
        <dbReference type="ARBA" id="ARBA00022490"/>
    </source>
</evidence>
<reference evidence="9 11" key="1">
    <citation type="submission" date="2017-06" db="EMBL/GenBank/DDBJ databases">
        <title>A platform for efficient transgenesis in Macrostomum lignano, a flatworm model organism for stem cell research.</title>
        <authorList>
            <person name="Berezikov E."/>
        </authorList>
    </citation>
    <scope>NUCLEOTIDE SEQUENCE [LARGE SCALE GENOMIC DNA]</scope>
    <source>
        <strain evidence="9">DV1</strain>
        <tissue evidence="9">Whole organism</tissue>
    </source>
</reference>
<comment type="subcellular location">
    <subcellularLocation>
        <location evidence="2">Cytoplasm</location>
    </subcellularLocation>
    <subcellularLocation>
        <location evidence="1">Nucleus</location>
    </subcellularLocation>
</comment>
<dbReference type="GO" id="GO:0005737">
    <property type="term" value="C:cytoplasm"/>
    <property type="evidence" value="ECO:0007669"/>
    <property type="project" value="UniProtKB-SubCell"/>
</dbReference>